<protein>
    <submittedName>
        <fullName evidence="2">Uncharacterized protein</fullName>
    </submittedName>
</protein>
<feature type="compositionally biased region" description="Polar residues" evidence="1">
    <location>
        <begin position="78"/>
        <end position="88"/>
    </location>
</feature>
<evidence type="ECO:0000256" key="1">
    <source>
        <dbReference type="SAM" id="MobiDB-lite"/>
    </source>
</evidence>
<keyword evidence="3" id="KW-1185">Reference proteome</keyword>
<dbReference type="AlphaFoldDB" id="A0A9P5ZJY0"/>
<accession>A0A9P5ZJY0</accession>
<comment type="caution">
    <text evidence="2">The sequence shown here is derived from an EMBL/GenBank/DDBJ whole genome shotgun (WGS) entry which is preliminary data.</text>
</comment>
<reference evidence="2" key="1">
    <citation type="submission" date="2020-11" db="EMBL/GenBank/DDBJ databases">
        <authorList>
            <consortium name="DOE Joint Genome Institute"/>
            <person name="Ahrendt S."/>
            <person name="Riley R."/>
            <person name="Andreopoulos W."/>
            <person name="Labutti K."/>
            <person name="Pangilinan J."/>
            <person name="Ruiz-Duenas F.J."/>
            <person name="Barrasa J.M."/>
            <person name="Sanchez-Garcia M."/>
            <person name="Camarero S."/>
            <person name="Miyauchi S."/>
            <person name="Serrano A."/>
            <person name="Linde D."/>
            <person name="Babiker R."/>
            <person name="Drula E."/>
            <person name="Ayuso-Fernandez I."/>
            <person name="Pacheco R."/>
            <person name="Padilla G."/>
            <person name="Ferreira P."/>
            <person name="Barriuso J."/>
            <person name="Kellner H."/>
            <person name="Castanera R."/>
            <person name="Alfaro M."/>
            <person name="Ramirez L."/>
            <person name="Pisabarro A.G."/>
            <person name="Kuo A."/>
            <person name="Tritt A."/>
            <person name="Lipzen A."/>
            <person name="He G."/>
            <person name="Yan M."/>
            <person name="Ng V."/>
            <person name="Cullen D."/>
            <person name="Martin F."/>
            <person name="Rosso M.-N."/>
            <person name="Henrissat B."/>
            <person name="Hibbett D."/>
            <person name="Martinez A.T."/>
            <person name="Grigoriev I.V."/>
        </authorList>
    </citation>
    <scope>NUCLEOTIDE SEQUENCE</scope>
    <source>
        <strain evidence="2">ATCC 90797</strain>
    </source>
</reference>
<feature type="region of interest" description="Disordered" evidence="1">
    <location>
        <begin position="1"/>
        <end position="26"/>
    </location>
</feature>
<organism evidence="2 3">
    <name type="scientific">Pleurotus eryngii</name>
    <name type="common">Boletus of the steppes</name>
    <dbReference type="NCBI Taxonomy" id="5323"/>
    <lineage>
        <taxon>Eukaryota</taxon>
        <taxon>Fungi</taxon>
        <taxon>Dikarya</taxon>
        <taxon>Basidiomycota</taxon>
        <taxon>Agaricomycotina</taxon>
        <taxon>Agaricomycetes</taxon>
        <taxon>Agaricomycetidae</taxon>
        <taxon>Agaricales</taxon>
        <taxon>Pleurotineae</taxon>
        <taxon>Pleurotaceae</taxon>
        <taxon>Pleurotus</taxon>
    </lineage>
</organism>
<feature type="compositionally biased region" description="Polar residues" evidence="1">
    <location>
        <begin position="97"/>
        <end position="126"/>
    </location>
</feature>
<dbReference type="Proteomes" id="UP000807025">
    <property type="component" value="Unassembled WGS sequence"/>
</dbReference>
<name>A0A9P5ZJY0_PLEER</name>
<feature type="region of interest" description="Disordered" evidence="1">
    <location>
        <begin position="43"/>
        <end position="126"/>
    </location>
</feature>
<dbReference type="EMBL" id="MU154693">
    <property type="protein sequence ID" value="KAF9488861.1"/>
    <property type="molecule type" value="Genomic_DNA"/>
</dbReference>
<evidence type="ECO:0000313" key="2">
    <source>
        <dbReference type="EMBL" id="KAF9488861.1"/>
    </source>
</evidence>
<proteinExistence type="predicted"/>
<evidence type="ECO:0000313" key="3">
    <source>
        <dbReference type="Proteomes" id="UP000807025"/>
    </source>
</evidence>
<gene>
    <name evidence="2" type="ORF">BDN71DRAFT_1593787</name>
</gene>
<dbReference type="OrthoDB" id="3031270at2759"/>
<sequence>MRSAQAPCAPPGDNHPPGRKLRSRNEFSPYLMELDFATLLKDAQMSASSHAPSTPRAGDGHESRAPTTLHNARPPIDTPSSAQTNFDVSPSMPMNIDTPSSVQTNFDMSPSTQANGGASSDMLTSIPASPTASIPLATPTSMLGVCAIGATRSSIGHPAPTNARPEGKSYKTYRKQKARLAQHQKNSCSASTKTRAKALDSSVVHSTELCTVDLPAARDGYSSKNMRLASTESERKWTVDKLIAEGFSLIKWDGCTPRPLMDSAG</sequence>